<dbReference type="InterPro" id="IPR016143">
    <property type="entry name" value="Citrate_synth-like_sm_a-sub"/>
</dbReference>
<name>A0ABV1G3R9_9FIRM</name>
<keyword evidence="6" id="KW-1185">Reference proteome</keyword>
<evidence type="ECO:0000256" key="1">
    <source>
        <dbReference type="ARBA" id="ARBA00005163"/>
    </source>
</evidence>
<dbReference type="PANTHER" id="PTHR11739">
    <property type="entry name" value="CITRATE SYNTHASE"/>
    <property type="match status" value="1"/>
</dbReference>
<dbReference type="InterPro" id="IPR036969">
    <property type="entry name" value="Citrate_synthase_sf"/>
</dbReference>
<accession>A0ABV1G3R9</accession>
<dbReference type="NCBIfam" id="NF010635">
    <property type="entry name" value="PRK14032.1"/>
    <property type="match status" value="1"/>
</dbReference>
<dbReference type="EMBL" id="JBBMFF010000113">
    <property type="protein sequence ID" value="MEQ2510064.1"/>
    <property type="molecule type" value="Genomic_DNA"/>
</dbReference>
<dbReference type="InterPro" id="IPR002020">
    <property type="entry name" value="Citrate_synthase"/>
</dbReference>
<dbReference type="Gene3D" id="1.10.230.10">
    <property type="entry name" value="Cytochrome P450-Terp, domain 2"/>
    <property type="match status" value="1"/>
</dbReference>
<reference evidence="5 6" key="1">
    <citation type="submission" date="2024-03" db="EMBL/GenBank/DDBJ databases">
        <title>Human intestinal bacterial collection.</title>
        <authorList>
            <person name="Pauvert C."/>
            <person name="Hitch T.C.A."/>
            <person name="Clavel T."/>
        </authorList>
    </citation>
    <scope>NUCLEOTIDE SEQUENCE [LARGE SCALE GENOMIC DNA]</scope>
    <source>
        <strain evidence="5 6">CLA-AA-H192</strain>
    </source>
</reference>
<proteinExistence type="inferred from homology"/>
<protein>
    <recommendedName>
        <fullName evidence="3">citrate synthase (unknown stereospecificity)</fullName>
        <ecNumber evidence="3">2.3.3.16</ecNumber>
    </recommendedName>
</protein>
<organism evidence="5 6">
    <name type="scientific">Faecousia intestinalis</name>
    <dbReference type="NCBI Taxonomy" id="3133167"/>
    <lineage>
        <taxon>Bacteria</taxon>
        <taxon>Bacillati</taxon>
        <taxon>Bacillota</taxon>
        <taxon>Clostridia</taxon>
        <taxon>Eubacteriales</taxon>
        <taxon>Oscillospiraceae</taxon>
        <taxon>Faecousia</taxon>
    </lineage>
</organism>
<dbReference type="CDD" id="cd06113">
    <property type="entry name" value="citrate_synt_like_1_2"/>
    <property type="match status" value="1"/>
</dbReference>
<evidence type="ECO:0000256" key="4">
    <source>
        <dbReference type="ARBA" id="ARBA00022679"/>
    </source>
</evidence>
<dbReference type="SUPFAM" id="SSF48256">
    <property type="entry name" value="Citrate synthase"/>
    <property type="match status" value="1"/>
</dbReference>
<evidence type="ECO:0000313" key="5">
    <source>
        <dbReference type="EMBL" id="MEQ2510064.1"/>
    </source>
</evidence>
<comment type="pathway">
    <text evidence="1">Carbohydrate metabolism; tricarboxylic acid cycle.</text>
</comment>
<sequence length="464" mass="52537">MVDERFDELLHTLCADYRVHNNLNLEARTNSNIKRGLRNDDGTGVMVGCTAVGNVLGYTIEDGERVPMPGRLIYRGYDLSDLVDGYIREQRFGFPEVAYLLLFGHLPDQEQYDMFKRLLHDFTDLPQNFTEDMILKNPSHNVMNKLGRSVLALYSCDPDPDSLSVENMMRQSIELIARFPVIAAYAYVVKRHYFDNDSLYLHRPEPELSTAENFLRMIRPDKHFTQEEARLLDLCLVCHAEHGGGNNSTFTCRSVSSTGTDTYSAIAAAVGSLKGPKHGGANRQVLAQFSLIKQTVRDWKDDDAVADCVGRILRRELGDGSGLIYGMGHAVYTLSDPRTVILRKSARTLAAQRGMLDELELMEAVERVTPRVFAEITGHEKVMCANVDMYSGLIYQMLDIPPDLFTPLFAVARITGWCAHRMEEVLTGGRLYRPAYKSLTRHREYIPMAARTYRKNPLPAEKRD</sequence>
<keyword evidence="4" id="KW-0808">Transferase</keyword>
<comment type="similarity">
    <text evidence="2">Belongs to the citrate synthase family.</text>
</comment>
<gene>
    <name evidence="5" type="ORF">WMO66_02165</name>
</gene>
<dbReference type="Proteomes" id="UP001491552">
    <property type="component" value="Unassembled WGS sequence"/>
</dbReference>
<comment type="caution">
    <text evidence="5">The sequence shown here is derived from an EMBL/GenBank/DDBJ whole genome shotgun (WGS) entry which is preliminary data.</text>
</comment>
<dbReference type="RefSeq" id="WP_349134767.1">
    <property type="nucleotide sequence ID" value="NZ_JBBMFF010000113.1"/>
</dbReference>
<dbReference type="EC" id="2.3.3.16" evidence="3"/>
<evidence type="ECO:0000256" key="3">
    <source>
        <dbReference type="ARBA" id="ARBA00012972"/>
    </source>
</evidence>
<evidence type="ECO:0000256" key="2">
    <source>
        <dbReference type="ARBA" id="ARBA00010566"/>
    </source>
</evidence>
<dbReference type="Gene3D" id="1.10.580.10">
    <property type="entry name" value="Citrate Synthase, domain 1"/>
    <property type="match status" value="1"/>
</dbReference>
<dbReference type="PRINTS" id="PR00143">
    <property type="entry name" value="CITRTSNTHASE"/>
</dbReference>
<evidence type="ECO:0000313" key="6">
    <source>
        <dbReference type="Proteomes" id="UP001491552"/>
    </source>
</evidence>
<dbReference type="PANTHER" id="PTHR11739:SF4">
    <property type="entry name" value="CITRATE SYNTHASE, PEROXISOMAL"/>
    <property type="match status" value="1"/>
</dbReference>
<dbReference type="Pfam" id="PF00285">
    <property type="entry name" value="Citrate_synt"/>
    <property type="match status" value="1"/>
</dbReference>
<dbReference type="InterPro" id="IPR016142">
    <property type="entry name" value="Citrate_synth-like_lrg_a-sub"/>
</dbReference>